<sequence length="122" mass="13673">MSHAPRPIKEERVKGRVKKLLSKYNAYFFMPVQSGFGAAALDFQGCHQGRFFAVETKAPGKHLTARQELIRDMIERAGGTVFVVGEQALYWTGEDKNGLGVRKKLKTFTGMEALEGWLLLGR</sequence>
<dbReference type="GO" id="GO:0003676">
    <property type="term" value="F:nucleic acid binding"/>
    <property type="evidence" value="ECO:0007669"/>
    <property type="project" value="InterPro"/>
</dbReference>
<evidence type="ECO:0008006" key="2">
    <source>
        <dbReference type="Google" id="ProtNLM"/>
    </source>
</evidence>
<gene>
    <name evidence="1" type="ORF">LCGC14_1215890</name>
</gene>
<proteinExistence type="predicted"/>
<organism evidence="1">
    <name type="scientific">marine sediment metagenome</name>
    <dbReference type="NCBI Taxonomy" id="412755"/>
    <lineage>
        <taxon>unclassified sequences</taxon>
        <taxon>metagenomes</taxon>
        <taxon>ecological metagenomes</taxon>
    </lineage>
</organism>
<accession>A0A0F9NUZ2</accession>
<dbReference type="EMBL" id="LAZR01006358">
    <property type="protein sequence ID" value="KKM92690.1"/>
    <property type="molecule type" value="Genomic_DNA"/>
</dbReference>
<reference evidence="1" key="1">
    <citation type="journal article" date="2015" name="Nature">
        <title>Complex archaea that bridge the gap between prokaryotes and eukaryotes.</title>
        <authorList>
            <person name="Spang A."/>
            <person name="Saw J.H."/>
            <person name="Jorgensen S.L."/>
            <person name="Zaremba-Niedzwiedzka K."/>
            <person name="Martijn J."/>
            <person name="Lind A.E."/>
            <person name="van Eijk R."/>
            <person name="Schleper C."/>
            <person name="Guy L."/>
            <person name="Ettema T.J."/>
        </authorList>
    </citation>
    <scope>NUCLEOTIDE SEQUENCE</scope>
</reference>
<dbReference type="InterPro" id="IPR011856">
    <property type="entry name" value="tRNA_endonuc-like_dom_sf"/>
</dbReference>
<dbReference type="Gene3D" id="3.40.1350.10">
    <property type="match status" value="1"/>
</dbReference>
<dbReference type="AlphaFoldDB" id="A0A0F9NUZ2"/>
<evidence type="ECO:0000313" key="1">
    <source>
        <dbReference type="EMBL" id="KKM92690.1"/>
    </source>
</evidence>
<comment type="caution">
    <text evidence="1">The sequence shown here is derived from an EMBL/GenBank/DDBJ whole genome shotgun (WGS) entry which is preliminary data.</text>
</comment>
<protein>
    <recommendedName>
        <fullName evidence="2">VRR-NUC domain-containing protein</fullName>
    </recommendedName>
</protein>
<name>A0A0F9NUZ2_9ZZZZ</name>